<dbReference type="EMBL" id="GBXM01027507">
    <property type="protein sequence ID" value="JAH81070.1"/>
    <property type="molecule type" value="Transcribed_RNA"/>
</dbReference>
<evidence type="ECO:0000313" key="1">
    <source>
        <dbReference type="EMBL" id="JAH81070.1"/>
    </source>
</evidence>
<organism evidence="1">
    <name type="scientific">Anguilla anguilla</name>
    <name type="common">European freshwater eel</name>
    <name type="synonym">Muraena anguilla</name>
    <dbReference type="NCBI Taxonomy" id="7936"/>
    <lineage>
        <taxon>Eukaryota</taxon>
        <taxon>Metazoa</taxon>
        <taxon>Chordata</taxon>
        <taxon>Craniata</taxon>
        <taxon>Vertebrata</taxon>
        <taxon>Euteleostomi</taxon>
        <taxon>Actinopterygii</taxon>
        <taxon>Neopterygii</taxon>
        <taxon>Teleostei</taxon>
        <taxon>Anguilliformes</taxon>
        <taxon>Anguillidae</taxon>
        <taxon>Anguilla</taxon>
    </lineage>
</organism>
<accession>A0A0E9VUQ3</accession>
<reference evidence="1" key="2">
    <citation type="journal article" date="2015" name="Fish Shellfish Immunol.">
        <title>Early steps in the European eel (Anguilla anguilla)-Vibrio vulnificus interaction in the gills: Role of the RtxA13 toxin.</title>
        <authorList>
            <person name="Callol A."/>
            <person name="Pajuelo D."/>
            <person name="Ebbesson L."/>
            <person name="Teles M."/>
            <person name="MacKenzie S."/>
            <person name="Amaro C."/>
        </authorList>
    </citation>
    <scope>NUCLEOTIDE SEQUENCE</scope>
</reference>
<proteinExistence type="predicted"/>
<name>A0A0E9VUQ3_ANGAN</name>
<reference evidence="1" key="1">
    <citation type="submission" date="2014-11" db="EMBL/GenBank/DDBJ databases">
        <authorList>
            <person name="Amaro Gonzalez C."/>
        </authorList>
    </citation>
    <scope>NUCLEOTIDE SEQUENCE</scope>
</reference>
<dbReference type="AlphaFoldDB" id="A0A0E9VUQ3"/>
<protein>
    <submittedName>
        <fullName evidence="1">Uncharacterized protein</fullName>
    </submittedName>
</protein>
<sequence length="28" mass="3357">MVWWKGGSERCLRVPVFFKIVNCIKFRG</sequence>